<evidence type="ECO:0000259" key="1">
    <source>
        <dbReference type="PROSITE" id="PS50125"/>
    </source>
</evidence>
<dbReference type="Gene3D" id="3.40.50.10070">
    <property type="entry name" value="TolB, N-terminal domain"/>
    <property type="match status" value="1"/>
</dbReference>
<organism evidence="2 3">
    <name type="scientific">Sinorhizobium kostiense</name>
    <dbReference type="NCBI Taxonomy" id="76747"/>
    <lineage>
        <taxon>Bacteria</taxon>
        <taxon>Pseudomonadati</taxon>
        <taxon>Pseudomonadota</taxon>
        <taxon>Alphaproteobacteria</taxon>
        <taxon>Hyphomicrobiales</taxon>
        <taxon>Rhizobiaceae</taxon>
        <taxon>Sinorhizobium/Ensifer group</taxon>
        <taxon>Sinorhizobium</taxon>
    </lineage>
</organism>
<dbReference type="CDD" id="cd07302">
    <property type="entry name" value="CHD"/>
    <property type="match status" value="1"/>
</dbReference>
<reference evidence="2 3" key="1">
    <citation type="submission" date="2021-03" db="EMBL/GenBank/DDBJ databases">
        <title>Genomic Encyclopedia of Type Strains, Phase IV (KMG-IV): sequencing the most valuable type-strain genomes for metagenomic binning, comparative biology and taxonomic classification.</title>
        <authorList>
            <person name="Goeker M."/>
        </authorList>
    </citation>
    <scope>NUCLEOTIDE SEQUENCE [LARGE SCALE GENOMIC DNA]</scope>
    <source>
        <strain evidence="2 3">DSM 13372</strain>
    </source>
</reference>
<dbReference type="RefSeq" id="WP_033058269.1">
    <property type="nucleotide sequence ID" value="NZ_JAGILA010000003.1"/>
</dbReference>
<dbReference type="InterPro" id="IPR001054">
    <property type="entry name" value="A/G_cyclase"/>
</dbReference>
<dbReference type="SMART" id="SM00044">
    <property type="entry name" value="CYCc"/>
    <property type="match status" value="1"/>
</dbReference>
<feature type="domain" description="Guanylate cyclase" evidence="1">
    <location>
        <begin position="13"/>
        <end position="127"/>
    </location>
</feature>
<dbReference type="Gene3D" id="3.30.70.1230">
    <property type="entry name" value="Nucleotide cyclase"/>
    <property type="match status" value="1"/>
</dbReference>
<dbReference type="Gene3D" id="1.25.40.10">
    <property type="entry name" value="Tetratricopeptide repeat domain"/>
    <property type="match status" value="1"/>
</dbReference>
<dbReference type="PROSITE" id="PS50125">
    <property type="entry name" value="GUANYLATE_CYCLASE_2"/>
    <property type="match status" value="1"/>
</dbReference>
<dbReference type="Pfam" id="PF00211">
    <property type="entry name" value="Guanylate_cyc"/>
    <property type="match status" value="1"/>
</dbReference>
<proteinExistence type="predicted"/>
<dbReference type="EMBL" id="JAGILA010000003">
    <property type="protein sequence ID" value="MBP2236401.1"/>
    <property type="molecule type" value="Genomic_DNA"/>
</dbReference>
<dbReference type="GO" id="GO:0004016">
    <property type="term" value="F:adenylate cyclase activity"/>
    <property type="evidence" value="ECO:0007669"/>
    <property type="project" value="UniProtKB-EC"/>
</dbReference>
<evidence type="ECO:0000313" key="3">
    <source>
        <dbReference type="Proteomes" id="UP000730739"/>
    </source>
</evidence>
<dbReference type="InterPro" id="IPR029787">
    <property type="entry name" value="Nucleotide_cyclase"/>
</dbReference>
<dbReference type="SUPFAM" id="SSF48452">
    <property type="entry name" value="TPR-like"/>
    <property type="match status" value="1"/>
</dbReference>
<protein>
    <submittedName>
        <fullName evidence="2">Adenylate cyclase</fullName>
        <ecNumber evidence="2">4.6.1.1</ecNumber>
    </submittedName>
</protein>
<sequence length="591" mass="65220">MSAADRIERRLAAIFAADVAGYTRLMGLNEVQTLRTLMSHREIMDAFIVEHGGRIANTAGDSVLAEFPSVVDAVQCAIAVQEALWRENEGQSGEDRLQFRIGVHVGDVMVRAGDLLGDGVNIAARLQGLAEPGGICLSGDAYNHVRRKVKASVEDLGPQSVKNVEEPVRAYAVALGFARRLQGATAGDAKPLLFPDKPSIAVLPFTNMSGDPEQEYFADGVVEDIITALSRIRWLFVIARNSSFTYKGKTVDIRRVGRELGVRYVLEGSIRKAGNRVRITGQLIEADTETHVWADRFDGDIVDVFALQDRVTESVVSAIEPRVQKVEIERARRKRPEHITAYDLYLRALPEFQAYTREGFLRAERVLEDALAIDPSFTDAWTALADCLGRLLISGWLEPVEEGKTRVCETALRAVDLDPENGPALAMAAWALAVVGDDAERGAELGDEALRVHPNSAYVRMHSSFAFLFSGQIEKALQNLEIARRFSPLDLRAYTIFAGIANCHIFARRFSEAVHWAERAIELSPNYAVALRSLTISLAHDGQLEAARRAGERLMAAVPGMSISYTLKRPFGLPWMMDLWIEGLRKAGIPE</sequence>
<dbReference type="Proteomes" id="UP000730739">
    <property type="component" value="Unassembled WGS sequence"/>
</dbReference>
<dbReference type="InterPro" id="IPR050697">
    <property type="entry name" value="Adenylyl/Guanylyl_Cyclase_3/4"/>
</dbReference>
<gene>
    <name evidence="2" type="ORF">J2Z31_002915</name>
</gene>
<dbReference type="PANTHER" id="PTHR43081:SF19">
    <property type="entry name" value="PH-SENSITIVE ADENYLATE CYCLASE RV1264"/>
    <property type="match status" value="1"/>
</dbReference>
<keyword evidence="3" id="KW-1185">Reference proteome</keyword>
<evidence type="ECO:0000313" key="2">
    <source>
        <dbReference type="EMBL" id="MBP2236401.1"/>
    </source>
</evidence>
<comment type="caution">
    <text evidence="2">The sequence shown here is derived from an EMBL/GenBank/DDBJ whole genome shotgun (WGS) entry which is preliminary data.</text>
</comment>
<dbReference type="EC" id="4.6.1.1" evidence="2"/>
<dbReference type="InterPro" id="IPR011990">
    <property type="entry name" value="TPR-like_helical_dom_sf"/>
</dbReference>
<dbReference type="SUPFAM" id="SSF55073">
    <property type="entry name" value="Nucleotide cyclase"/>
    <property type="match status" value="1"/>
</dbReference>
<accession>A0ABS4R0I7</accession>
<keyword evidence="2" id="KW-0456">Lyase</keyword>
<dbReference type="PANTHER" id="PTHR43081">
    <property type="entry name" value="ADENYLATE CYCLASE, TERMINAL-DIFFERENTIATION SPECIFIC-RELATED"/>
    <property type="match status" value="1"/>
</dbReference>
<name>A0ABS4R0I7_9HYPH</name>